<organism evidence="1 2">
    <name type="scientific">Pyropia yezoensis</name>
    <name type="common">Susabi-nori</name>
    <name type="synonym">Porphyra yezoensis</name>
    <dbReference type="NCBI Taxonomy" id="2788"/>
    <lineage>
        <taxon>Eukaryota</taxon>
        <taxon>Rhodophyta</taxon>
        <taxon>Bangiophyceae</taxon>
        <taxon>Bangiales</taxon>
        <taxon>Bangiaceae</taxon>
        <taxon>Pyropia</taxon>
    </lineage>
</organism>
<comment type="caution">
    <text evidence="1">The sequence shown here is derived from an EMBL/GenBank/DDBJ whole genome shotgun (WGS) entry which is preliminary data.</text>
</comment>
<evidence type="ECO:0000313" key="2">
    <source>
        <dbReference type="Proteomes" id="UP000798662"/>
    </source>
</evidence>
<evidence type="ECO:0000313" key="1">
    <source>
        <dbReference type="EMBL" id="KAK1857578.1"/>
    </source>
</evidence>
<proteinExistence type="predicted"/>
<dbReference type="Proteomes" id="UP000798662">
    <property type="component" value="Chromosome 1"/>
</dbReference>
<sequence>MLGRLAAQPLGRPAARPPWRLAAAPPGQRVAAPPEAAAALTAQGLLSPPPRRTFVGPFSPRQPPAASVSGADDEPEADDGTGLHTITLKDACTMLRTEWGAVTEATICNCWIKADVLLLEANATLRSRHSSYHTGTLRVHEEVGDILQMVQAWTCSAEPTTPSQVAERVISVSEWLEAEQLPPTVLDTVANMPRELENEGDESEP</sequence>
<reference evidence="1" key="1">
    <citation type="submission" date="2019-11" db="EMBL/GenBank/DDBJ databases">
        <title>Nori genome reveals adaptations in red seaweeds to the harsh intertidal environment.</title>
        <authorList>
            <person name="Wang D."/>
            <person name="Mao Y."/>
        </authorList>
    </citation>
    <scope>NUCLEOTIDE SEQUENCE</scope>
    <source>
        <tissue evidence="1">Gametophyte</tissue>
    </source>
</reference>
<accession>A0ACC3BIX9</accession>
<dbReference type="EMBL" id="CM020618">
    <property type="protein sequence ID" value="KAK1857578.1"/>
    <property type="molecule type" value="Genomic_DNA"/>
</dbReference>
<gene>
    <name evidence="1" type="ORF">I4F81_000194</name>
</gene>
<name>A0ACC3BIX9_PYRYE</name>
<keyword evidence="2" id="KW-1185">Reference proteome</keyword>
<protein>
    <submittedName>
        <fullName evidence="1">Uncharacterized protein</fullName>
    </submittedName>
</protein>